<accession>A0A1Y1S086</accession>
<name>A0A1Y1S086_9SPIO</name>
<keyword evidence="2" id="KW-1185">Reference proteome</keyword>
<proteinExistence type="predicted"/>
<dbReference type="Proteomes" id="UP000192343">
    <property type="component" value="Unassembled WGS sequence"/>
</dbReference>
<dbReference type="RefSeq" id="WP_083049658.1">
    <property type="nucleotide sequence ID" value="NZ_CAXXQO010000003.1"/>
</dbReference>
<dbReference type="InterPro" id="IPR029787">
    <property type="entry name" value="Nucleotide_cyclase"/>
</dbReference>
<evidence type="ECO:0008006" key="3">
    <source>
        <dbReference type="Google" id="ProtNLM"/>
    </source>
</evidence>
<gene>
    <name evidence="1" type="ORF">B4O97_07385</name>
</gene>
<protein>
    <recommendedName>
        <fullName evidence="3">Guanylate cyclase domain-containing protein</fullName>
    </recommendedName>
</protein>
<dbReference type="Gene3D" id="3.30.70.1230">
    <property type="entry name" value="Nucleotide cyclase"/>
    <property type="match status" value="1"/>
</dbReference>
<reference evidence="1 2" key="1">
    <citation type="submission" date="2017-03" db="EMBL/GenBank/DDBJ databases">
        <title>Draft Genome sequence of Marispirochaeta sp. strain JC444.</title>
        <authorList>
            <person name="Shivani Y."/>
            <person name="Subhash Y."/>
            <person name="Sasikala C."/>
            <person name="Ramana C."/>
        </authorList>
    </citation>
    <scope>NUCLEOTIDE SEQUENCE [LARGE SCALE GENOMIC DNA]</scope>
    <source>
        <strain evidence="1 2">JC444</strain>
    </source>
</reference>
<dbReference type="SUPFAM" id="SSF55073">
    <property type="entry name" value="Nucleotide cyclase"/>
    <property type="match status" value="1"/>
</dbReference>
<comment type="caution">
    <text evidence="1">The sequence shown here is derived from an EMBL/GenBank/DDBJ whole genome shotgun (WGS) entry which is preliminary data.</text>
</comment>
<sequence>MDLPTMVHIAKDLLPGYNLHERMGIRESMAIPNLDASRRIIDDLIRDDRFLDFVSYLIRYEEEGVMGRRISVAYLRDILKEVYSQGYLFDKDQRMFVEDPRIRKTRNWGVLRPGNEYTICFLRIDIAGNTELVKSNSTDTVHRSYGFLRETVHASVERRNGRVWMWEGDGGVAAFFFGNRNQAAALAAMEILHELFLYNKTSCPLSTPLSVRIGVHSGLCEYTEDNAALIKSETLQQLVNLEKSHTLPMHCTISIVVREMLDHLVSSQFLPVRSNNLIHYTYSLELEE</sequence>
<evidence type="ECO:0000313" key="1">
    <source>
        <dbReference type="EMBL" id="ORC35885.1"/>
    </source>
</evidence>
<dbReference type="EMBL" id="MWQY01000007">
    <property type="protein sequence ID" value="ORC35885.1"/>
    <property type="molecule type" value="Genomic_DNA"/>
</dbReference>
<dbReference type="AlphaFoldDB" id="A0A1Y1S086"/>
<dbReference type="STRING" id="1963862.B4O97_07385"/>
<organism evidence="1 2">
    <name type="scientific">Marispirochaeta aestuarii</name>
    <dbReference type="NCBI Taxonomy" id="1963862"/>
    <lineage>
        <taxon>Bacteria</taxon>
        <taxon>Pseudomonadati</taxon>
        <taxon>Spirochaetota</taxon>
        <taxon>Spirochaetia</taxon>
        <taxon>Spirochaetales</taxon>
        <taxon>Spirochaetaceae</taxon>
        <taxon>Marispirochaeta</taxon>
    </lineage>
</organism>
<evidence type="ECO:0000313" key="2">
    <source>
        <dbReference type="Proteomes" id="UP000192343"/>
    </source>
</evidence>